<dbReference type="PANTHER" id="PTHR47917:SF1">
    <property type="entry name" value="COENZYME F420:L-GLUTAMATE LIGASE"/>
    <property type="match status" value="1"/>
</dbReference>
<comment type="caution">
    <text evidence="2">The sequence shown here is derived from an EMBL/GenBank/DDBJ whole genome shotgun (WGS) entry which is preliminary data.</text>
</comment>
<dbReference type="Pfam" id="PF01996">
    <property type="entry name" value="F420_ligase"/>
    <property type="match status" value="1"/>
</dbReference>
<dbReference type="InterPro" id="IPR002847">
    <property type="entry name" value="F420-0_gamma-glut_ligase-dom"/>
</dbReference>
<dbReference type="PANTHER" id="PTHR47917">
    <property type="match status" value="1"/>
</dbReference>
<proteinExistence type="predicted"/>
<sequence>MSTESRRASEVAAHGVTVQALAVKVGLILPNDDIAEITAEATRGLVQDGDILCVTEAVVARSQNRYLTCDELAEDIIRKFALSPGATLAVLYPIASRNRFALVLRAIAQATRGGRVIVAFPIPADEVGNQVIDAEFARVRLSLKGVYRHFADARGSTPHLNLLIREVIAALLLQSLGYTIVGMRKIFGTGIADITVRTPDGVLAPVEVTFTDLTKAAKQAVGLMGDIPEARRALAAGVDFGRGTFVLYDAVEFLAGTGEPLVRTSFARLLDVFRDDSVIYADELPGGFFRHPITGVDYRSLYLETIAAGGAQGDVIFTNNPFKVYELGYLDGVVIGEVHTRQMRREMFQAFGAQVPVRTLDELGPPPWGVIGSNVSDYEGCLLKLLPENADATAEAIRARVREASGVDVEVVIFGDGAYKDPDTGIYELADPYPAIGATSGLKNGRLRTGKKLKLAVDTLSRKGHSREEIEEILRASEADEREVGTTPRRIVAIAATIADLIAGSADQATPIVVLKGFLGD</sequence>
<evidence type="ECO:0000313" key="3">
    <source>
        <dbReference type="Proteomes" id="UP000244016"/>
    </source>
</evidence>
<dbReference type="Gene3D" id="3.30.1330.100">
    <property type="entry name" value="CofE-like"/>
    <property type="match status" value="1"/>
</dbReference>
<dbReference type="SUPFAM" id="SSF144010">
    <property type="entry name" value="CofE-like"/>
    <property type="match status" value="1"/>
</dbReference>
<dbReference type="Proteomes" id="UP000244016">
    <property type="component" value="Unassembled WGS sequence"/>
</dbReference>
<dbReference type="EMBL" id="PEBW01000003">
    <property type="protein sequence ID" value="PTQ52066.1"/>
    <property type="molecule type" value="Genomic_DNA"/>
</dbReference>
<name>A0A2T5G7A1_9BACL</name>
<dbReference type="GO" id="GO:0052618">
    <property type="term" value="F:coenzyme F420-0:L-glutamate ligase activity"/>
    <property type="evidence" value="ECO:0007669"/>
    <property type="project" value="TreeGrafter"/>
</dbReference>
<accession>A0A2T5G7A1</accession>
<gene>
    <name evidence="2" type="ORF">BLITH_1033</name>
</gene>
<feature type="domain" description="Coenzyme F420:L-glutamate ligase-like" evidence="1">
    <location>
        <begin position="23"/>
        <end position="517"/>
    </location>
</feature>
<organism evidence="2 3">
    <name type="scientific">Brockia lithotrophica</name>
    <dbReference type="NCBI Taxonomy" id="933949"/>
    <lineage>
        <taxon>Bacteria</taxon>
        <taxon>Bacillati</taxon>
        <taxon>Bacillota</taxon>
        <taxon>Bacilli</taxon>
        <taxon>Bacillales</taxon>
        <taxon>Bacillales Family X. Incertae Sedis</taxon>
        <taxon>Brockia</taxon>
    </lineage>
</organism>
<reference evidence="2 3" key="1">
    <citation type="submission" date="2017-08" db="EMBL/GenBank/DDBJ databases">
        <title>Burning lignite coal seam in the remote Altai Mountains harbors a hydrogen-driven thermophilic microbial community.</title>
        <authorList>
            <person name="Kadnikov V.V."/>
            <person name="Mardanov A.V."/>
            <person name="Ivasenko D."/>
            <person name="Beletsky A.V."/>
            <person name="Karnachuk O.V."/>
            <person name="Ravin N.V."/>
        </authorList>
    </citation>
    <scope>NUCLEOTIDE SEQUENCE [LARGE SCALE GENOMIC DNA]</scope>
    <source>
        <strain evidence="2">AL31</strain>
    </source>
</reference>
<evidence type="ECO:0000259" key="1">
    <source>
        <dbReference type="Pfam" id="PF01996"/>
    </source>
</evidence>
<dbReference type="AlphaFoldDB" id="A0A2T5G7A1"/>
<protein>
    <recommendedName>
        <fullName evidence="1">Coenzyme F420:L-glutamate ligase-like domain-containing protein</fullName>
    </recommendedName>
</protein>
<evidence type="ECO:0000313" key="2">
    <source>
        <dbReference type="EMBL" id="PTQ52066.1"/>
    </source>
</evidence>